<dbReference type="RefSeq" id="WP_119777925.1">
    <property type="nucleotide sequence ID" value="NZ_QYUK01000011.1"/>
</dbReference>
<dbReference type="CDD" id="cd00756">
    <property type="entry name" value="MoaE"/>
    <property type="match status" value="1"/>
</dbReference>
<evidence type="ECO:0000256" key="1">
    <source>
        <dbReference type="ARBA" id="ARBA00005046"/>
    </source>
</evidence>
<evidence type="ECO:0000256" key="7">
    <source>
        <dbReference type="ARBA" id="ARBA00026066"/>
    </source>
</evidence>
<organism evidence="13 14">
    <name type="scientific">Oleomonas cavernae</name>
    <dbReference type="NCBI Taxonomy" id="2320859"/>
    <lineage>
        <taxon>Bacteria</taxon>
        <taxon>Pseudomonadati</taxon>
        <taxon>Pseudomonadota</taxon>
        <taxon>Alphaproteobacteria</taxon>
        <taxon>Acetobacterales</taxon>
        <taxon>Acetobacteraceae</taxon>
        <taxon>Oleomonas</taxon>
    </lineage>
</organism>
<dbReference type="GO" id="GO:0030366">
    <property type="term" value="F:molybdopterin synthase activity"/>
    <property type="evidence" value="ECO:0007669"/>
    <property type="project" value="UniProtKB-EC"/>
</dbReference>
<comment type="subunit">
    <text evidence="7">Heterotetramer of 2 MoaD subunits and 2 MoaE subunits. Also stable as homodimer. The enzyme changes between these two forms during catalysis.</text>
</comment>
<comment type="caution">
    <text evidence="13">The sequence shown here is derived from an EMBL/GenBank/DDBJ whole genome shotgun (WGS) entry which is preliminary data.</text>
</comment>
<gene>
    <name evidence="13" type="ORF">D3874_09785</name>
</gene>
<evidence type="ECO:0000256" key="10">
    <source>
        <dbReference type="ARBA" id="ARBA00030781"/>
    </source>
</evidence>
<evidence type="ECO:0000256" key="11">
    <source>
        <dbReference type="ARBA" id="ARBA00032474"/>
    </source>
</evidence>
<dbReference type="Gene3D" id="3.90.1170.40">
    <property type="entry name" value="Molybdopterin biosynthesis MoaE subunit"/>
    <property type="match status" value="1"/>
</dbReference>
<dbReference type="EC" id="2.8.1.12" evidence="3"/>
<keyword evidence="14" id="KW-1185">Reference proteome</keyword>
<name>A0A418WB62_9PROT</name>
<evidence type="ECO:0000256" key="9">
    <source>
        <dbReference type="ARBA" id="ARBA00030407"/>
    </source>
</evidence>
<dbReference type="PANTHER" id="PTHR23404">
    <property type="entry name" value="MOLYBDOPTERIN SYNTHASE RELATED"/>
    <property type="match status" value="1"/>
</dbReference>
<dbReference type="UniPathway" id="UPA00344"/>
<evidence type="ECO:0000256" key="8">
    <source>
        <dbReference type="ARBA" id="ARBA00029745"/>
    </source>
</evidence>
<comment type="similarity">
    <text evidence="2">Belongs to the MoaE family.</text>
</comment>
<comment type="pathway">
    <text evidence="1">Cofactor biosynthesis; molybdopterin biosynthesis.</text>
</comment>
<proteinExistence type="inferred from homology"/>
<sequence length="149" mass="16112">MAVRIQQEDFDTGAELDRLGGSADVGAVASFVGLVRARGDHDDVTAIELEHYPGMTQKALEAIEAEARSRFPLTDSLIIHRVGRLTLGARIVLVATASPHRAAALEACAFLIDWLKTGAPFWKREITADGKAAWVASKASDDAATDRWR</sequence>
<dbReference type="InterPro" id="IPR003448">
    <property type="entry name" value="Mopterin_biosynth_MoaE"/>
</dbReference>
<dbReference type="EMBL" id="QYUK01000011">
    <property type="protein sequence ID" value="RJF87283.1"/>
    <property type="molecule type" value="Genomic_DNA"/>
</dbReference>
<evidence type="ECO:0000256" key="6">
    <source>
        <dbReference type="ARBA" id="ARBA00025448"/>
    </source>
</evidence>
<dbReference type="SUPFAM" id="SSF54690">
    <property type="entry name" value="Molybdopterin synthase subunit MoaE"/>
    <property type="match status" value="1"/>
</dbReference>
<evidence type="ECO:0000256" key="3">
    <source>
        <dbReference type="ARBA" id="ARBA00011950"/>
    </source>
</evidence>
<evidence type="ECO:0000256" key="4">
    <source>
        <dbReference type="ARBA" id="ARBA00013858"/>
    </source>
</evidence>
<comment type="function">
    <text evidence="6">Converts molybdopterin precursor Z into molybdopterin. This requires the incorporation of two sulfur atoms into precursor Z to generate a dithiolene group. The sulfur is provided by MoaD.</text>
</comment>
<evidence type="ECO:0000313" key="13">
    <source>
        <dbReference type="EMBL" id="RJF87283.1"/>
    </source>
</evidence>
<dbReference type="AlphaFoldDB" id="A0A418WB62"/>
<evidence type="ECO:0000313" key="14">
    <source>
        <dbReference type="Proteomes" id="UP000284605"/>
    </source>
</evidence>
<evidence type="ECO:0000256" key="12">
    <source>
        <dbReference type="ARBA" id="ARBA00049878"/>
    </source>
</evidence>
<dbReference type="GO" id="GO:0006777">
    <property type="term" value="P:Mo-molybdopterin cofactor biosynthetic process"/>
    <property type="evidence" value="ECO:0007669"/>
    <property type="project" value="UniProtKB-KW"/>
</dbReference>
<dbReference type="Proteomes" id="UP000284605">
    <property type="component" value="Unassembled WGS sequence"/>
</dbReference>
<accession>A0A418WB62</accession>
<keyword evidence="5" id="KW-0501">Molybdenum cofactor biosynthesis</keyword>
<comment type="catalytic activity">
    <reaction evidence="12">
        <text>2 [molybdopterin-synthase sulfur-carrier protein]-C-terminal-Gly-aminoethanethioate + cyclic pyranopterin phosphate + H2O = molybdopterin + 2 [molybdopterin-synthase sulfur-carrier protein]-C-terminal Gly-Gly + 2 H(+)</text>
        <dbReference type="Rhea" id="RHEA:26333"/>
        <dbReference type="Rhea" id="RHEA-COMP:12202"/>
        <dbReference type="Rhea" id="RHEA-COMP:19907"/>
        <dbReference type="ChEBI" id="CHEBI:15377"/>
        <dbReference type="ChEBI" id="CHEBI:15378"/>
        <dbReference type="ChEBI" id="CHEBI:58698"/>
        <dbReference type="ChEBI" id="CHEBI:59648"/>
        <dbReference type="ChEBI" id="CHEBI:90778"/>
        <dbReference type="ChEBI" id="CHEBI:232372"/>
        <dbReference type="EC" id="2.8.1.12"/>
    </reaction>
</comment>
<dbReference type="OrthoDB" id="9803224at2"/>
<evidence type="ECO:0000256" key="5">
    <source>
        <dbReference type="ARBA" id="ARBA00023150"/>
    </source>
</evidence>
<dbReference type="InterPro" id="IPR036563">
    <property type="entry name" value="MoaE_sf"/>
</dbReference>
<dbReference type="Pfam" id="PF02391">
    <property type="entry name" value="MoaE"/>
    <property type="match status" value="1"/>
</dbReference>
<evidence type="ECO:0000256" key="2">
    <source>
        <dbReference type="ARBA" id="ARBA00005426"/>
    </source>
</evidence>
<reference evidence="13 14" key="1">
    <citation type="submission" date="2018-09" db="EMBL/GenBank/DDBJ databases">
        <authorList>
            <person name="Zhu H."/>
        </authorList>
    </citation>
    <scope>NUCLEOTIDE SEQUENCE [LARGE SCALE GENOMIC DNA]</scope>
    <source>
        <strain evidence="13 14">K1W22B-8</strain>
    </source>
</reference>
<protein>
    <recommendedName>
        <fullName evidence="4">Molybdopterin synthase catalytic subunit</fullName>
        <ecNumber evidence="3">2.8.1.12</ecNumber>
    </recommendedName>
    <alternativeName>
        <fullName evidence="10">MPT synthase subunit 2</fullName>
    </alternativeName>
    <alternativeName>
        <fullName evidence="8">Molybdenum cofactor biosynthesis protein E</fullName>
    </alternativeName>
    <alternativeName>
        <fullName evidence="9">Molybdopterin-converting factor large subunit</fullName>
    </alternativeName>
    <alternativeName>
        <fullName evidence="11">Molybdopterin-converting factor subunit 2</fullName>
    </alternativeName>
</protein>